<evidence type="ECO:0000313" key="4">
    <source>
        <dbReference type="EMBL" id="KPX36225.1"/>
    </source>
</evidence>
<sequence>MKSVSQWMLYVVMLLGGGLRAEAEPTALVFPPMTGSVVDAAQMLDSQTTVRLARLLRAHEQATGERVVVVTLADLQGTSIEEFGARLGDAWSLGPHGEDDSVLLVVYRDKRKVFMEVGAALKDRFNEAQASLIIDMLMTPEFDDNRFAVGIERGTRAVIAALGGQIPDYPEPTRQMSEYEEQASDDQVWLIAIVLTLIVLGIVIISIKRGAVARPARDRAADRNGALWRWRGFGQLVADRLVNEGSMALLNRDEQRQVAEAIDRVEQRTDAELVTVLAARADDYAYMPLIWAGLIGLLLPGTVNYCVQWLSADELMLAQMSTFIVVALVCRVSNVSALLVPLSVRRWRAGNLARRQFLEQNLHKTHDGTGILVFVSEAERYVEILVDHGIASRLHDDTWKAMVDVFTQQVRDGQTLQGFLGCIHACGELLADHVPVTHGRNELPNRLVVLG</sequence>
<reference evidence="4 5" key="1">
    <citation type="submission" date="2015-09" db="EMBL/GenBank/DDBJ databases">
        <title>Genome announcement of multiple Pseudomonas syringae strains.</title>
        <authorList>
            <person name="Thakur S."/>
            <person name="Wang P.W."/>
            <person name="Gong Y."/>
            <person name="Weir B.S."/>
            <person name="Guttman D.S."/>
        </authorList>
    </citation>
    <scope>NUCLEOTIDE SEQUENCE [LARGE SCALE GENOMIC DNA]</scope>
    <source>
        <strain evidence="4 5">ICMP4455</strain>
    </source>
</reference>
<keyword evidence="1" id="KW-0472">Membrane</keyword>
<proteinExistence type="predicted"/>
<feature type="domain" description="TPM" evidence="3">
    <location>
        <begin position="37"/>
        <end position="160"/>
    </location>
</feature>
<dbReference type="AlphaFoldDB" id="A0A0P9T759"/>
<dbReference type="EMBL" id="LJQI01000088">
    <property type="protein sequence ID" value="KPX36225.1"/>
    <property type="molecule type" value="Genomic_DNA"/>
</dbReference>
<name>A0A0P9T759_PSEA0</name>
<evidence type="ECO:0000256" key="2">
    <source>
        <dbReference type="SAM" id="SignalP"/>
    </source>
</evidence>
<feature type="transmembrane region" description="Helical" evidence="1">
    <location>
        <begin position="289"/>
        <end position="310"/>
    </location>
</feature>
<keyword evidence="1" id="KW-1133">Transmembrane helix</keyword>
<feature type="chain" id="PRO_5006168790" evidence="2">
    <location>
        <begin position="24"/>
        <end position="451"/>
    </location>
</feature>
<evidence type="ECO:0000313" key="5">
    <source>
        <dbReference type="Proteomes" id="UP000050490"/>
    </source>
</evidence>
<gene>
    <name evidence="4" type="ORF">ALO70_02905</name>
</gene>
<dbReference type="PANTHER" id="PTHR30373:SF2">
    <property type="entry name" value="UPF0603 PROTEIN YGCG"/>
    <property type="match status" value="1"/>
</dbReference>
<evidence type="ECO:0000259" key="3">
    <source>
        <dbReference type="Pfam" id="PF04536"/>
    </source>
</evidence>
<feature type="transmembrane region" description="Helical" evidence="1">
    <location>
        <begin position="322"/>
        <end position="344"/>
    </location>
</feature>
<feature type="signal peptide" evidence="2">
    <location>
        <begin position="1"/>
        <end position="23"/>
    </location>
</feature>
<dbReference type="PANTHER" id="PTHR30373">
    <property type="entry name" value="UPF0603 PROTEIN YGCG"/>
    <property type="match status" value="1"/>
</dbReference>
<organism evidence="4 5">
    <name type="scientific">Pseudomonas amygdali pv. eriobotryae</name>
    <dbReference type="NCBI Taxonomy" id="129137"/>
    <lineage>
        <taxon>Bacteria</taxon>
        <taxon>Pseudomonadati</taxon>
        <taxon>Pseudomonadota</taxon>
        <taxon>Gammaproteobacteria</taxon>
        <taxon>Pseudomonadales</taxon>
        <taxon>Pseudomonadaceae</taxon>
        <taxon>Pseudomonas</taxon>
        <taxon>Pseudomonas amygdali</taxon>
    </lineage>
</organism>
<accession>A0A0P9T759</accession>
<keyword evidence="1" id="KW-0812">Transmembrane</keyword>
<dbReference type="InterPro" id="IPR007621">
    <property type="entry name" value="TPM_dom"/>
</dbReference>
<dbReference type="Gene3D" id="3.10.310.50">
    <property type="match status" value="2"/>
</dbReference>
<dbReference type="Proteomes" id="UP000050490">
    <property type="component" value="Unassembled WGS sequence"/>
</dbReference>
<protein>
    <submittedName>
        <fullName evidence="4">Beta-propeller domains of methanol dehydrogenase type</fullName>
    </submittedName>
</protein>
<evidence type="ECO:0000256" key="1">
    <source>
        <dbReference type="SAM" id="Phobius"/>
    </source>
</evidence>
<dbReference type="Pfam" id="PF04536">
    <property type="entry name" value="TPM_phosphatase"/>
    <property type="match status" value="2"/>
</dbReference>
<feature type="transmembrane region" description="Helical" evidence="1">
    <location>
        <begin position="188"/>
        <end position="207"/>
    </location>
</feature>
<keyword evidence="2" id="KW-0732">Signal</keyword>
<comment type="caution">
    <text evidence="4">The sequence shown here is derived from an EMBL/GenBank/DDBJ whole genome shotgun (WGS) entry which is preliminary data.</text>
</comment>
<dbReference type="PATRIC" id="fig|129137.4.peg.4261"/>
<feature type="domain" description="TPM" evidence="3">
    <location>
        <begin position="353"/>
        <end position="426"/>
    </location>
</feature>